<dbReference type="PANTHER" id="PTHR10039:SF16">
    <property type="entry name" value="GPI INOSITOL-DEACYLASE"/>
    <property type="match status" value="1"/>
</dbReference>
<evidence type="ECO:0000313" key="4">
    <source>
        <dbReference type="EMBL" id="KAF2249387.1"/>
    </source>
</evidence>
<feature type="region of interest" description="Disordered" evidence="2">
    <location>
        <begin position="530"/>
        <end position="560"/>
    </location>
</feature>
<dbReference type="InterPro" id="IPR027417">
    <property type="entry name" value="P-loop_NTPase"/>
</dbReference>
<dbReference type="AlphaFoldDB" id="A0A6A6IGT6"/>
<dbReference type="EMBL" id="ML987195">
    <property type="protein sequence ID" value="KAF2249387.1"/>
    <property type="molecule type" value="Genomic_DNA"/>
</dbReference>
<dbReference type="InterPro" id="IPR056884">
    <property type="entry name" value="NPHP3-like_N"/>
</dbReference>
<dbReference type="GeneID" id="54586676"/>
<proteinExistence type="predicted"/>
<sequence length="560" mass="63445">MESMSEANERPNLWELAYEQGEFDEEGIRVLAQSSKEHSSSWSPMVLLEQVKTLSSARFVECKQSGWLTGPRGDNFAVIHQVQTIVSAVLELNEMVSAGLRFDASGYGATAWSIITFGLELRQNDLRRTQALCDVSAYLADLLARYAGYEMHYSDPRIKDWSQLQGCIVDVYTAVLKYAIGVKSAREYDVDVKLGREDDVTQRALGSFQAIAEDYLDALKAKVVDVDEAAKEWLSPIAHQYRLKDRQQVKEQTANILSAVSRVSVAADEKDIRDWFSSDVPGTHGRVQDDLQKYKLQLEPGNRFLHSEFFKQWRDFPQQMYWLEGGAGCGKTYLCSIIVSHLHATYLSDSRKSIAYWFFEPKGTEVKAMGRMLASLIKQILVGVQPLPRFVTEFVEDHKKRNATPDINQLIKLLHRVIRTLISSRDIFLVLDAVERCGESPPSEGSPEPLLDFIYNLAEQVYGNLHFIIASRPDDRVLDMTRALTIPAIRADVAKDTKDDVDAVIDYHLEHGPYLKNASPVTKNLVASRLKQDEQKSFPGSMNSSRPWRDAEPMRMSELH</sequence>
<keyword evidence="1" id="KW-0677">Repeat</keyword>
<evidence type="ECO:0000313" key="5">
    <source>
        <dbReference type="Proteomes" id="UP000800094"/>
    </source>
</evidence>
<evidence type="ECO:0000259" key="3">
    <source>
        <dbReference type="Pfam" id="PF24883"/>
    </source>
</evidence>
<evidence type="ECO:0000256" key="2">
    <source>
        <dbReference type="SAM" id="MobiDB-lite"/>
    </source>
</evidence>
<dbReference type="Proteomes" id="UP000800094">
    <property type="component" value="Unassembled WGS sequence"/>
</dbReference>
<feature type="compositionally biased region" description="Basic and acidic residues" evidence="2">
    <location>
        <begin position="547"/>
        <end position="560"/>
    </location>
</feature>
<dbReference type="OrthoDB" id="4772757at2759"/>
<dbReference type="SUPFAM" id="SSF52540">
    <property type="entry name" value="P-loop containing nucleoside triphosphate hydrolases"/>
    <property type="match status" value="1"/>
</dbReference>
<organism evidence="4 5">
    <name type="scientific">Trematosphaeria pertusa</name>
    <dbReference type="NCBI Taxonomy" id="390896"/>
    <lineage>
        <taxon>Eukaryota</taxon>
        <taxon>Fungi</taxon>
        <taxon>Dikarya</taxon>
        <taxon>Ascomycota</taxon>
        <taxon>Pezizomycotina</taxon>
        <taxon>Dothideomycetes</taxon>
        <taxon>Pleosporomycetidae</taxon>
        <taxon>Pleosporales</taxon>
        <taxon>Massarineae</taxon>
        <taxon>Trematosphaeriaceae</taxon>
        <taxon>Trematosphaeria</taxon>
    </lineage>
</organism>
<gene>
    <name evidence="4" type="ORF">BU26DRAFT_565038</name>
</gene>
<evidence type="ECO:0000256" key="1">
    <source>
        <dbReference type="ARBA" id="ARBA00022737"/>
    </source>
</evidence>
<dbReference type="RefSeq" id="XP_033684391.1">
    <property type="nucleotide sequence ID" value="XM_033833346.1"/>
</dbReference>
<keyword evidence="5" id="KW-1185">Reference proteome</keyword>
<dbReference type="Gene3D" id="3.40.50.300">
    <property type="entry name" value="P-loop containing nucleotide triphosphate hydrolases"/>
    <property type="match status" value="1"/>
</dbReference>
<feature type="domain" description="Nephrocystin 3-like N-terminal" evidence="3">
    <location>
        <begin position="301"/>
        <end position="472"/>
    </location>
</feature>
<accession>A0A6A6IGT6</accession>
<dbReference type="PANTHER" id="PTHR10039">
    <property type="entry name" value="AMELOGENIN"/>
    <property type="match status" value="1"/>
</dbReference>
<name>A0A6A6IGT6_9PLEO</name>
<reference evidence="4" key="1">
    <citation type="journal article" date="2020" name="Stud. Mycol.">
        <title>101 Dothideomycetes genomes: a test case for predicting lifestyles and emergence of pathogens.</title>
        <authorList>
            <person name="Haridas S."/>
            <person name="Albert R."/>
            <person name="Binder M."/>
            <person name="Bloem J."/>
            <person name="Labutti K."/>
            <person name="Salamov A."/>
            <person name="Andreopoulos B."/>
            <person name="Baker S."/>
            <person name="Barry K."/>
            <person name="Bills G."/>
            <person name="Bluhm B."/>
            <person name="Cannon C."/>
            <person name="Castanera R."/>
            <person name="Culley D."/>
            <person name="Daum C."/>
            <person name="Ezra D."/>
            <person name="Gonzalez J."/>
            <person name="Henrissat B."/>
            <person name="Kuo A."/>
            <person name="Liang C."/>
            <person name="Lipzen A."/>
            <person name="Lutzoni F."/>
            <person name="Magnuson J."/>
            <person name="Mondo S."/>
            <person name="Nolan M."/>
            <person name="Ohm R."/>
            <person name="Pangilinan J."/>
            <person name="Park H.-J."/>
            <person name="Ramirez L."/>
            <person name="Alfaro M."/>
            <person name="Sun H."/>
            <person name="Tritt A."/>
            <person name="Yoshinaga Y."/>
            <person name="Zwiers L.-H."/>
            <person name="Turgeon B."/>
            <person name="Goodwin S."/>
            <person name="Spatafora J."/>
            <person name="Crous P."/>
            <person name="Grigoriev I."/>
        </authorList>
    </citation>
    <scope>NUCLEOTIDE SEQUENCE</scope>
    <source>
        <strain evidence="4">CBS 122368</strain>
    </source>
</reference>
<dbReference type="Pfam" id="PF24883">
    <property type="entry name" value="NPHP3_N"/>
    <property type="match status" value="1"/>
</dbReference>
<protein>
    <recommendedName>
        <fullName evidence="3">Nephrocystin 3-like N-terminal domain-containing protein</fullName>
    </recommendedName>
</protein>